<feature type="transmembrane region" description="Helical" evidence="2">
    <location>
        <begin position="62"/>
        <end position="83"/>
    </location>
</feature>
<evidence type="ECO:0000313" key="3">
    <source>
        <dbReference type="EMBL" id="XBP94865.1"/>
    </source>
</evidence>
<keyword evidence="2" id="KW-0472">Membrane</keyword>
<dbReference type="EMBL" id="CP159342">
    <property type="protein sequence ID" value="XCH75568.1"/>
    <property type="molecule type" value="Genomic_DNA"/>
</dbReference>
<proteinExistence type="predicted"/>
<name>A0AAU8HGR7_9ACTN</name>
<reference evidence="3" key="1">
    <citation type="submission" date="2024-01" db="EMBL/GenBank/DDBJ databases">
        <title>The genome sequence of Micromonospora mangrovi CCTCC AA 2012012.</title>
        <authorList>
            <person name="Gao J."/>
        </authorList>
    </citation>
    <scope>NUCLEOTIDE SEQUENCE</scope>
    <source>
        <strain evidence="3">CCTCC AA 2012012</strain>
    </source>
</reference>
<dbReference type="RefSeq" id="WP_350935161.1">
    <property type="nucleotide sequence ID" value="NZ_CP157762.1"/>
</dbReference>
<gene>
    <name evidence="4" type="ORF">ABUL08_05610</name>
    <name evidence="3" type="ORF">VK199_05565</name>
</gene>
<feature type="region of interest" description="Disordered" evidence="1">
    <location>
        <begin position="118"/>
        <end position="147"/>
    </location>
</feature>
<reference evidence="4" key="2">
    <citation type="submission" date="2024-06" db="EMBL/GenBank/DDBJ databases">
        <title>Micromonospora mangrovi CCTCC AA 2012012 genome sequences.</title>
        <authorList>
            <person name="Gao J."/>
        </authorList>
    </citation>
    <scope>NUCLEOTIDE SEQUENCE</scope>
    <source>
        <strain evidence="4">CCTCC AA 2012012</strain>
    </source>
</reference>
<keyword evidence="2" id="KW-0812">Transmembrane</keyword>
<accession>A0AAU8HGR7</accession>
<protein>
    <recommendedName>
        <fullName evidence="5">DUF5668 domain-containing protein</fullName>
    </recommendedName>
</protein>
<keyword evidence="2" id="KW-1133">Transmembrane helix</keyword>
<evidence type="ECO:0000256" key="2">
    <source>
        <dbReference type="SAM" id="Phobius"/>
    </source>
</evidence>
<evidence type="ECO:0000256" key="1">
    <source>
        <dbReference type="SAM" id="MobiDB-lite"/>
    </source>
</evidence>
<sequence>MRRLLLLLSATAVGVGLMILMSAGTGAGTWFGITFCVLLIVGAAVGGRWGRGPVARGVRAPLLAGVGELVLGLCAVMGVMLIWRPSVGADLPMVPFLLCMALGSLLMVPVGLMGDETDGEPGAAVRRPARESTGDEEFSGADGQPLR</sequence>
<evidence type="ECO:0008006" key="5">
    <source>
        <dbReference type="Google" id="ProtNLM"/>
    </source>
</evidence>
<feature type="transmembrane region" description="Helical" evidence="2">
    <location>
        <begin position="95"/>
        <end position="113"/>
    </location>
</feature>
<dbReference type="AlphaFoldDB" id="A0AAU8HGR7"/>
<evidence type="ECO:0000313" key="4">
    <source>
        <dbReference type="EMBL" id="XCH75568.1"/>
    </source>
</evidence>
<feature type="transmembrane region" description="Helical" evidence="2">
    <location>
        <begin position="32"/>
        <end position="50"/>
    </location>
</feature>
<organism evidence="4">
    <name type="scientific">Micromonospora sp. CCTCC AA 2012012</name>
    <dbReference type="NCBI Taxonomy" id="3111921"/>
    <lineage>
        <taxon>Bacteria</taxon>
        <taxon>Bacillati</taxon>
        <taxon>Actinomycetota</taxon>
        <taxon>Actinomycetes</taxon>
        <taxon>Micromonosporales</taxon>
        <taxon>Micromonosporaceae</taxon>
        <taxon>Micromonospora</taxon>
    </lineage>
</organism>
<dbReference type="EMBL" id="CP157762">
    <property type="protein sequence ID" value="XBP94865.1"/>
    <property type="molecule type" value="Genomic_DNA"/>
</dbReference>